<name>A0A0A9ER47_ARUDO</name>
<dbReference type="InterPro" id="IPR002885">
    <property type="entry name" value="PPR_rpt"/>
</dbReference>
<evidence type="ECO:0000256" key="2">
    <source>
        <dbReference type="ARBA" id="ARBA00022737"/>
    </source>
</evidence>
<dbReference type="GO" id="GO:0003729">
    <property type="term" value="F:mRNA binding"/>
    <property type="evidence" value="ECO:0007669"/>
    <property type="project" value="UniProtKB-ARBA"/>
</dbReference>
<keyword evidence="2" id="KW-0677">Repeat</keyword>
<accession>A0A0A9ER47</accession>
<evidence type="ECO:0000313" key="5">
    <source>
        <dbReference type="EMBL" id="JAE00356.1"/>
    </source>
</evidence>
<proteinExistence type="inferred from homology"/>
<organism evidence="5">
    <name type="scientific">Arundo donax</name>
    <name type="common">Giant reed</name>
    <name type="synonym">Donax arundinaceus</name>
    <dbReference type="NCBI Taxonomy" id="35708"/>
    <lineage>
        <taxon>Eukaryota</taxon>
        <taxon>Viridiplantae</taxon>
        <taxon>Streptophyta</taxon>
        <taxon>Embryophyta</taxon>
        <taxon>Tracheophyta</taxon>
        <taxon>Spermatophyta</taxon>
        <taxon>Magnoliopsida</taxon>
        <taxon>Liliopsida</taxon>
        <taxon>Poales</taxon>
        <taxon>Poaceae</taxon>
        <taxon>PACMAD clade</taxon>
        <taxon>Arundinoideae</taxon>
        <taxon>Arundineae</taxon>
        <taxon>Arundo</taxon>
    </lineage>
</organism>
<sequence length="70" mass="7912">MNDIEGANKALKEWETKCVSHSDFRLTNLVVDAYCREGLVVKAVALVDEAIEKGRTPYANTWYRLASGFF</sequence>
<dbReference type="EMBL" id="GBRH01197540">
    <property type="protein sequence ID" value="JAE00356.1"/>
    <property type="molecule type" value="Transcribed_RNA"/>
</dbReference>
<dbReference type="PANTHER" id="PTHR45717:SF10">
    <property type="entry name" value="OS10G0501000 PROTEIN"/>
    <property type="match status" value="1"/>
</dbReference>
<evidence type="ECO:0000256" key="3">
    <source>
        <dbReference type="ARBA" id="ARBA00022946"/>
    </source>
</evidence>
<dbReference type="GO" id="GO:0004672">
    <property type="term" value="F:protein kinase activity"/>
    <property type="evidence" value="ECO:0007669"/>
    <property type="project" value="InterPro"/>
</dbReference>
<dbReference type="NCBIfam" id="TIGR00756">
    <property type="entry name" value="PPR"/>
    <property type="match status" value="1"/>
</dbReference>
<keyword evidence="3" id="KW-0809">Transit peptide</keyword>
<dbReference type="AlphaFoldDB" id="A0A0A9ER47"/>
<dbReference type="PANTHER" id="PTHR45717">
    <property type="entry name" value="OS12G0527900 PROTEIN"/>
    <property type="match status" value="1"/>
</dbReference>
<dbReference type="PROSITE" id="PS00109">
    <property type="entry name" value="PROTEIN_KINASE_TYR"/>
    <property type="match status" value="1"/>
</dbReference>
<reference evidence="5" key="2">
    <citation type="journal article" date="2015" name="Data Brief">
        <title>Shoot transcriptome of the giant reed, Arundo donax.</title>
        <authorList>
            <person name="Barrero R.A."/>
            <person name="Guerrero F.D."/>
            <person name="Moolhuijzen P."/>
            <person name="Goolsby J.A."/>
            <person name="Tidwell J."/>
            <person name="Bellgard S.E."/>
            <person name="Bellgard M.I."/>
        </authorList>
    </citation>
    <scope>NUCLEOTIDE SEQUENCE</scope>
    <source>
        <tissue evidence="5">Shoot tissue taken approximately 20 cm above the soil surface</tissue>
    </source>
</reference>
<reference evidence="5" key="1">
    <citation type="submission" date="2014-09" db="EMBL/GenBank/DDBJ databases">
        <authorList>
            <person name="Magalhaes I.L.F."/>
            <person name="Oliveira U."/>
            <person name="Santos F.R."/>
            <person name="Vidigal T.H.D.A."/>
            <person name="Brescovit A.D."/>
            <person name="Santos A.J."/>
        </authorList>
    </citation>
    <scope>NUCLEOTIDE SEQUENCE</scope>
    <source>
        <tissue evidence="5">Shoot tissue taken approximately 20 cm above the soil surface</tissue>
    </source>
</reference>
<dbReference type="Gene3D" id="1.25.40.10">
    <property type="entry name" value="Tetratricopeptide repeat domain"/>
    <property type="match status" value="1"/>
</dbReference>
<dbReference type="InterPro" id="IPR008266">
    <property type="entry name" value="Tyr_kinase_AS"/>
</dbReference>
<dbReference type="GO" id="GO:0005739">
    <property type="term" value="C:mitochondrion"/>
    <property type="evidence" value="ECO:0007669"/>
    <property type="project" value="TreeGrafter"/>
</dbReference>
<feature type="repeat" description="PPR" evidence="4">
    <location>
        <begin position="23"/>
        <end position="57"/>
    </location>
</feature>
<evidence type="ECO:0000256" key="4">
    <source>
        <dbReference type="PROSITE-ProRule" id="PRU00708"/>
    </source>
</evidence>
<comment type="similarity">
    <text evidence="1">Belongs to the PPR family. P subfamily.</text>
</comment>
<dbReference type="PROSITE" id="PS51375">
    <property type="entry name" value="PPR"/>
    <property type="match status" value="1"/>
</dbReference>
<protein>
    <submittedName>
        <fullName evidence="5">Uncharacterized protein</fullName>
    </submittedName>
</protein>
<dbReference type="InterPro" id="IPR011990">
    <property type="entry name" value="TPR-like_helical_dom_sf"/>
</dbReference>
<evidence type="ECO:0000256" key="1">
    <source>
        <dbReference type="ARBA" id="ARBA00007626"/>
    </source>
</evidence>